<comment type="caution">
    <text evidence="3">The sequence shown here is derived from an EMBL/GenBank/DDBJ whole genome shotgun (WGS) entry which is preliminary data.</text>
</comment>
<evidence type="ECO:0000313" key="3">
    <source>
        <dbReference type="EMBL" id="GMF45071.1"/>
    </source>
</evidence>
<dbReference type="Gene3D" id="3.10.10.10">
    <property type="entry name" value="HIV Type 1 Reverse Transcriptase, subunit A, domain 1"/>
    <property type="match status" value="1"/>
</dbReference>
<dbReference type="SUPFAM" id="SSF56672">
    <property type="entry name" value="DNA/RNA polymerases"/>
    <property type="match status" value="1"/>
</dbReference>
<dbReference type="PANTHER" id="PTHR33064:SF37">
    <property type="entry name" value="RIBONUCLEASE H"/>
    <property type="match status" value="1"/>
</dbReference>
<evidence type="ECO:0000259" key="2">
    <source>
        <dbReference type="Pfam" id="PF00078"/>
    </source>
</evidence>
<accession>A0A9W6XTE1</accession>
<dbReference type="CDD" id="cd01647">
    <property type="entry name" value="RT_LTR"/>
    <property type="match status" value="1"/>
</dbReference>
<feature type="domain" description="Reverse transcriptase" evidence="2">
    <location>
        <begin position="207"/>
        <end position="304"/>
    </location>
</feature>
<dbReference type="Gene3D" id="3.30.70.270">
    <property type="match status" value="1"/>
</dbReference>
<dbReference type="PANTHER" id="PTHR33064">
    <property type="entry name" value="POL PROTEIN"/>
    <property type="match status" value="1"/>
</dbReference>
<gene>
    <name evidence="3" type="ORF">Pfra01_001598100</name>
</gene>
<dbReference type="InterPro" id="IPR043128">
    <property type="entry name" value="Rev_trsase/Diguanyl_cyclase"/>
</dbReference>
<feature type="region of interest" description="Disordered" evidence="1">
    <location>
        <begin position="332"/>
        <end position="358"/>
    </location>
</feature>
<dbReference type="AlphaFoldDB" id="A0A9W6XTE1"/>
<reference evidence="3" key="1">
    <citation type="submission" date="2023-04" db="EMBL/GenBank/DDBJ databases">
        <title>Phytophthora fragariaefolia NBRC 109709.</title>
        <authorList>
            <person name="Ichikawa N."/>
            <person name="Sato H."/>
            <person name="Tonouchi N."/>
        </authorList>
    </citation>
    <scope>NUCLEOTIDE SEQUENCE</scope>
    <source>
        <strain evidence="3">NBRC 109709</strain>
    </source>
</reference>
<evidence type="ECO:0000256" key="1">
    <source>
        <dbReference type="SAM" id="MobiDB-lite"/>
    </source>
</evidence>
<dbReference type="EMBL" id="BSXT01001772">
    <property type="protein sequence ID" value="GMF45071.1"/>
    <property type="molecule type" value="Genomic_DNA"/>
</dbReference>
<dbReference type="InterPro" id="IPR000477">
    <property type="entry name" value="RT_dom"/>
</dbReference>
<organism evidence="3 4">
    <name type="scientific">Phytophthora fragariaefolia</name>
    <dbReference type="NCBI Taxonomy" id="1490495"/>
    <lineage>
        <taxon>Eukaryota</taxon>
        <taxon>Sar</taxon>
        <taxon>Stramenopiles</taxon>
        <taxon>Oomycota</taxon>
        <taxon>Peronosporomycetes</taxon>
        <taxon>Peronosporales</taxon>
        <taxon>Peronosporaceae</taxon>
        <taxon>Phytophthora</taxon>
    </lineage>
</organism>
<dbReference type="InterPro" id="IPR043502">
    <property type="entry name" value="DNA/RNA_pol_sf"/>
</dbReference>
<protein>
    <submittedName>
        <fullName evidence="3">Unnamed protein product</fullName>
    </submittedName>
</protein>
<dbReference type="OrthoDB" id="97558at2759"/>
<feature type="region of interest" description="Disordered" evidence="1">
    <location>
        <begin position="1"/>
        <end position="22"/>
    </location>
</feature>
<name>A0A9W6XTE1_9STRA</name>
<proteinExistence type="predicted"/>
<keyword evidence="4" id="KW-1185">Reference proteome</keyword>
<sequence>MSDGHDEAECATATTKPSTEMVTEVVHQDEACPKLTAHSDRVSEGSEVAQLKLEGAYLAAATMSEDWGDRDAPNASEHPGNAIEFEDYARELELLPDLTEAASTTLDYTVPHVRHPSLSVEQQDRVVKVLKSHERIVISSGNVLPPPAYGVVCDTDVQERPPIKQKARRIPLRHLKQLYELLKGLLKAGLIAFSDSPWASPIVIVLKKNGVDIRLCIDYKMVNSVTAILEYAMPLVDDLLTDMEKYLWYCSLDAASGFWAVMMTQRARKISAFVCGLGHFGWLRMPFGLKNAPMIYQRMIDNTLWGFVQPRGGWSAFAERVRLAEATDTAVGASPTDTATHGRTRFEADRESSDISDSLSAVVNDPRGDMFVSGEAD</sequence>
<feature type="compositionally biased region" description="Polar residues" evidence="1">
    <location>
        <begin position="12"/>
        <end position="21"/>
    </location>
</feature>
<evidence type="ECO:0000313" key="4">
    <source>
        <dbReference type="Proteomes" id="UP001165121"/>
    </source>
</evidence>
<feature type="compositionally biased region" description="Basic and acidic residues" evidence="1">
    <location>
        <begin position="344"/>
        <end position="353"/>
    </location>
</feature>
<dbReference type="InterPro" id="IPR051320">
    <property type="entry name" value="Viral_Replic_Matur_Polypro"/>
</dbReference>
<dbReference type="Proteomes" id="UP001165121">
    <property type="component" value="Unassembled WGS sequence"/>
</dbReference>
<dbReference type="Pfam" id="PF00078">
    <property type="entry name" value="RVT_1"/>
    <property type="match status" value="1"/>
</dbReference>